<gene>
    <name evidence="2" type="ORF">HSBGL_2973</name>
</gene>
<evidence type="ECO:0000313" key="2">
    <source>
        <dbReference type="EMBL" id="QSG13367.1"/>
    </source>
</evidence>
<evidence type="ECO:0000313" key="3">
    <source>
        <dbReference type="Proteomes" id="UP000663305"/>
    </source>
</evidence>
<evidence type="ECO:0000256" key="1">
    <source>
        <dbReference type="SAM" id="MobiDB-lite"/>
    </source>
</evidence>
<proteinExistence type="predicted"/>
<dbReference type="GeneID" id="68862493"/>
<dbReference type="EMBL" id="CP064789">
    <property type="protein sequence ID" value="QSG13367.1"/>
    <property type="molecule type" value="Genomic_DNA"/>
</dbReference>
<dbReference type="Proteomes" id="UP000663305">
    <property type="component" value="Chromosome"/>
</dbReference>
<reference evidence="2" key="1">
    <citation type="submission" date="2020-11" db="EMBL/GenBank/DDBJ databases">
        <title>Carbohydrate-dependent, anaerobic sulfur respiration: A novel catabolism in halophilic archaea.</title>
        <authorList>
            <person name="Sorokin D.Y."/>
            <person name="Messina E."/>
            <person name="Smedile F."/>
            <person name="La Cono V."/>
            <person name="Hallsworth J.E."/>
            <person name="Yakimov M.M."/>
        </authorList>
    </citation>
    <scope>NUCLEOTIDE SEQUENCE</scope>
    <source>
        <strain evidence="2">HSR-Bgl</strain>
    </source>
</reference>
<dbReference type="RefSeq" id="WP_229125086.1">
    <property type="nucleotide sequence ID" value="NZ_CP064789.1"/>
</dbReference>
<dbReference type="AlphaFoldDB" id="A0A897NKR6"/>
<feature type="compositionally biased region" description="Low complexity" evidence="1">
    <location>
        <begin position="24"/>
        <end position="35"/>
    </location>
</feature>
<protein>
    <submittedName>
        <fullName evidence="2">Uncharacterized protein</fullName>
    </submittedName>
</protein>
<accession>A0A897NKR6</accession>
<dbReference type="PROSITE" id="PS51257">
    <property type="entry name" value="PROKAR_LIPOPROTEIN"/>
    <property type="match status" value="1"/>
</dbReference>
<feature type="region of interest" description="Disordered" evidence="1">
    <location>
        <begin position="24"/>
        <end position="79"/>
    </location>
</feature>
<organism evidence="2 3">
    <name type="scientific">Halapricum desulfuricans</name>
    <dbReference type="NCBI Taxonomy" id="2841257"/>
    <lineage>
        <taxon>Archaea</taxon>
        <taxon>Methanobacteriati</taxon>
        <taxon>Methanobacteriota</taxon>
        <taxon>Stenosarchaea group</taxon>
        <taxon>Halobacteria</taxon>
        <taxon>Halobacteriales</taxon>
        <taxon>Haloarculaceae</taxon>
        <taxon>Halapricum</taxon>
    </lineage>
</organism>
<sequence length="265" mass="28532">MTGENRSIRRRRVLAVLAGAGATAGLAGCSDSSGEGPSGDDPSEGATTSNRDDASGGDTSGDDNGSETGPGAGEEINGISCSEFGSSVLQSYGTGDTPLVFGFDYPDTWSESGSSPSRRSDRYAVIVRSEIIDNRYQTFLTVGQWLKPIAPEELEQEVSAEVESRSGNEEFEVTRTLQYAGETIDIYSTPEYPEGLTNIFWLPHETADGLRYFQTILRFSYSSSFIAEVEGSDVEIYCESLFDDLADQIFPTIEPNPATTIASEL</sequence>
<name>A0A897NKR6_9EURY</name>